<protein>
    <submittedName>
        <fullName evidence="1">Endoribonuclease MazF6</fullName>
        <ecNumber evidence="1">3.1.27.-</ecNumber>
    </submittedName>
</protein>
<reference evidence="1" key="1">
    <citation type="submission" date="2019-08" db="EMBL/GenBank/DDBJ databases">
        <authorList>
            <person name="Kucharzyk K."/>
            <person name="Murdoch R.W."/>
            <person name="Higgins S."/>
            <person name="Loffler F."/>
        </authorList>
    </citation>
    <scope>NUCLEOTIDE SEQUENCE</scope>
</reference>
<dbReference type="SUPFAM" id="SSF50118">
    <property type="entry name" value="Cell growth inhibitor/plasmid maintenance toxic component"/>
    <property type="match status" value="1"/>
</dbReference>
<dbReference type="GO" id="GO:0006402">
    <property type="term" value="P:mRNA catabolic process"/>
    <property type="evidence" value="ECO:0007669"/>
    <property type="project" value="TreeGrafter"/>
</dbReference>
<dbReference type="PANTHER" id="PTHR33988:SF2">
    <property type="entry name" value="ENDORIBONUCLEASE MAZF"/>
    <property type="match status" value="1"/>
</dbReference>
<dbReference type="Gene3D" id="2.30.30.110">
    <property type="match status" value="1"/>
</dbReference>
<dbReference type="AlphaFoldDB" id="A0A644UHW1"/>
<gene>
    <name evidence="1" type="primary">mazF6</name>
    <name evidence="1" type="ORF">SDC9_24465</name>
</gene>
<dbReference type="InterPro" id="IPR011067">
    <property type="entry name" value="Plasmid_toxin/cell-grow_inhib"/>
</dbReference>
<dbReference type="PIRSF" id="PIRSF033490">
    <property type="entry name" value="MazF"/>
    <property type="match status" value="1"/>
</dbReference>
<dbReference type="GO" id="GO:0003677">
    <property type="term" value="F:DNA binding"/>
    <property type="evidence" value="ECO:0007669"/>
    <property type="project" value="InterPro"/>
</dbReference>
<dbReference type="PANTHER" id="PTHR33988">
    <property type="entry name" value="ENDORIBONUCLEASE MAZF-RELATED"/>
    <property type="match status" value="1"/>
</dbReference>
<dbReference type="InterPro" id="IPR003477">
    <property type="entry name" value="PemK-like"/>
</dbReference>
<dbReference type="EC" id="3.1.27.-" evidence="1"/>
<accession>A0A644UHW1</accession>
<sequence>MIRGEIWWADFGMPFGSGPGFFRPVVILQADTFNRSKIGTVIILPLTTNLILSEAPGNVYLEKTETELPKDSVAVVSQITVIDKKRMRERVGTLKKEKLKEIEEGIKLVLGL</sequence>
<name>A0A644UHW1_9ZZZZ</name>
<dbReference type="GO" id="GO:0004521">
    <property type="term" value="F:RNA endonuclease activity"/>
    <property type="evidence" value="ECO:0007669"/>
    <property type="project" value="TreeGrafter"/>
</dbReference>
<dbReference type="EMBL" id="VSSQ01000118">
    <property type="protein sequence ID" value="MPL78596.1"/>
    <property type="molecule type" value="Genomic_DNA"/>
</dbReference>
<dbReference type="GO" id="GO:0016787">
    <property type="term" value="F:hydrolase activity"/>
    <property type="evidence" value="ECO:0007669"/>
    <property type="project" value="UniProtKB-KW"/>
</dbReference>
<organism evidence="1">
    <name type="scientific">bioreactor metagenome</name>
    <dbReference type="NCBI Taxonomy" id="1076179"/>
    <lineage>
        <taxon>unclassified sequences</taxon>
        <taxon>metagenomes</taxon>
        <taxon>ecological metagenomes</taxon>
    </lineage>
</organism>
<proteinExistence type="predicted"/>
<keyword evidence="1" id="KW-0378">Hydrolase</keyword>
<comment type="caution">
    <text evidence="1">The sequence shown here is derived from an EMBL/GenBank/DDBJ whole genome shotgun (WGS) entry which is preliminary data.</text>
</comment>
<dbReference type="GO" id="GO:0016075">
    <property type="term" value="P:rRNA catabolic process"/>
    <property type="evidence" value="ECO:0007669"/>
    <property type="project" value="TreeGrafter"/>
</dbReference>
<evidence type="ECO:0000313" key="1">
    <source>
        <dbReference type="EMBL" id="MPL78596.1"/>
    </source>
</evidence>
<dbReference type="Pfam" id="PF02452">
    <property type="entry name" value="PemK_toxin"/>
    <property type="match status" value="1"/>
</dbReference>